<dbReference type="AlphaFoldDB" id="A0A0W0YIC4"/>
<sequence>MPQFEVGGKEWLIAHPYLDNASLKQTKAGHAFVKKVVQSKSSIHPIVYFSLFCKDCK</sequence>
<dbReference type="Proteomes" id="UP000054703">
    <property type="component" value="Unassembled WGS sequence"/>
</dbReference>
<evidence type="ECO:0000313" key="1">
    <source>
        <dbReference type="EMBL" id="KTD56571.1"/>
    </source>
</evidence>
<dbReference type="EMBL" id="LNYU01000081">
    <property type="protein sequence ID" value="KTD56571.1"/>
    <property type="molecule type" value="Genomic_DNA"/>
</dbReference>
<dbReference type="STRING" id="45074.Lsan_2731"/>
<evidence type="ECO:0000313" key="2">
    <source>
        <dbReference type="Proteomes" id="UP000054703"/>
    </source>
</evidence>
<name>A0A0W0YIC4_9GAMM</name>
<reference evidence="1 2" key="1">
    <citation type="submission" date="2015-11" db="EMBL/GenBank/DDBJ databases">
        <title>Genomic analysis of 38 Legionella species identifies large and diverse effector repertoires.</title>
        <authorList>
            <person name="Burstein D."/>
            <person name="Amaro F."/>
            <person name="Zusman T."/>
            <person name="Lifshitz Z."/>
            <person name="Cohen O."/>
            <person name="Gilbert J.A."/>
            <person name="Pupko T."/>
            <person name="Shuman H.A."/>
            <person name="Segal G."/>
        </authorList>
    </citation>
    <scope>NUCLEOTIDE SEQUENCE [LARGE SCALE GENOMIC DNA]</scope>
    <source>
        <strain evidence="1 2">SC-63-C7</strain>
    </source>
</reference>
<keyword evidence="2" id="KW-1185">Reference proteome</keyword>
<dbReference type="RefSeq" id="WP_157068312.1">
    <property type="nucleotide sequence ID" value="NZ_CAAAIH010000019.1"/>
</dbReference>
<protein>
    <submittedName>
        <fullName evidence="1">Uncharacterized protein</fullName>
    </submittedName>
</protein>
<gene>
    <name evidence="1" type="ORF">Lsan_2731</name>
</gene>
<comment type="caution">
    <text evidence="1">The sequence shown here is derived from an EMBL/GenBank/DDBJ whole genome shotgun (WGS) entry which is preliminary data.</text>
</comment>
<organism evidence="1 2">
    <name type="scientific">Legionella santicrucis</name>
    <dbReference type="NCBI Taxonomy" id="45074"/>
    <lineage>
        <taxon>Bacteria</taxon>
        <taxon>Pseudomonadati</taxon>
        <taxon>Pseudomonadota</taxon>
        <taxon>Gammaproteobacteria</taxon>
        <taxon>Legionellales</taxon>
        <taxon>Legionellaceae</taxon>
        <taxon>Legionella</taxon>
    </lineage>
</organism>
<accession>A0A0W0YIC4</accession>
<proteinExistence type="predicted"/>